<gene>
    <name evidence="1" type="ORF">AEK19_MT2177</name>
</gene>
<dbReference type="EMBL" id="KY774314">
    <property type="protein sequence ID" value="ART32324.1"/>
    <property type="molecule type" value="Genomic_DNA"/>
</dbReference>
<reference evidence="1" key="1">
    <citation type="submission" date="2017-03" db="EMBL/GenBank/DDBJ databases">
        <title>The mitochondrial genome of the carnivorous plant Utricularia reniformis (Lentibulariaceae): structure, comparative analysis and evolutionary landmarks.</title>
        <authorList>
            <person name="Silva S.R."/>
            <person name="Alvarenga D.O."/>
            <person name="Michael T.P."/>
            <person name="Miranda V.F.O."/>
            <person name="Varani A.M."/>
        </authorList>
    </citation>
    <scope>NUCLEOTIDE SEQUENCE</scope>
</reference>
<evidence type="ECO:0000313" key="1">
    <source>
        <dbReference type="EMBL" id="ART32324.1"/>
    </source>
</evidence>
<keyword evidence="1" id="KW-0496">Mitochondrion</keyword>
<dbReference type="AlphaFoldDB" id="A0A1Y0B4L2"/>
<geneLocation type="mitochondrion" evidence="1"/>
<proteinExistence type="predicted"/>
<sequence>MLLAGSKISLSPLLPVSIEMGRSQVDSPLSLRVYTTKCCSTSAIQHSDQAETNYVILLVKR</sequence>
<accession>A0A1Y0B4L2</accession>
<name>A0A1Y0B4L2_9LAMI</name>
<protein>
    <submittedName>
        <fullName evidence="1">Uncharacterized protein</fullName>
    </submittedName>
</protein>
<organism evidence="1">
    <name type="scientific">Utricularia reniformis</name>
    <dbReference type="NCBI Taxonomy" id="192314"/>
    <lineage>
        <taxon>Eukaryota</taxon>
        <taxon>Viridiplantae</taxon>
        <taxon>Streptophyta</taxon>
        <taxon>Embryophyta</taxon>
        <taxon>Tracheophyta</taxon>
        <taxon>Spermatophyta</taxon>
        <taxon>Magnoliopsida</taxon>
        <taxon>eudicotyledons</taxon>
        <taxon>Gunneridae</taxon>
        <taxon>Pentapetalae</taxon>
        <taxon>asterids</taxon>
        <taxon>lamiids</taxon>
        <taxon>Lamiales</taxon>
        <taxon>Lentibulariaceae</taxon>
        <taxon>Utricularia</taxon>
    </lineage>
</organism>